<feature type="compositionally biased region" description="Basic residues" evidence="6">
    <location>
        <begin position="423"/>
        <end position="432"/>
    </location>
</feature>
<feature type="non-terminal residue" evidence="8">
    <location>
        <position position="1"/>
    </location>
</feature>
<name>A0A9K3CW33_9EUKA</name>
<keyword evidence="4" id="KW-0418">Kinase</keyword>
<dbReference type="Proteomes" id="UP000265618">
    <property type="component" value="Unassembled WGS sequence"/>
</dbReference>
<dbReference type="EC" id="2.7.11.1" evidence="1"/>
<protein>
    <recommendedName>
        <fullName evidence="1">non-specific serine/threonine protein kinase</fullName>
        <ecNumber evidence="1">2.7.11.1</ecNumber>
    </recommendedName>
</protein>
<evidence type="ECO:0000256" key="2">
    <source>
        <dbReference type="ARBA" id="ARBA00022679"/>
    </source>
</evidence>
<dbReference type="InterPro" id="IPR011009">
    <property type="entry name" value="Kinase-like_dom_sf"/>
</dbReference>
<evidence type="ECO:0000313" key="8">
    <source>
        <dbReference type="EMBL" id="GIQ83706.1"/>
    </source>
</evidence>
<keyword evidence="5" id="KW-0067">ATP-binding</keyword>
<evidence type="ECO:0000313" key="9">
    <source>
        <dbReference type="Proteomes" id="UP000265618"/>
    </source>
</evidence>
<dbReference type="OrthoDB" id="2018507at2759"/>
<dbReference type="PROSITE" id="PS00108">
    <property type="entry name" value="PROTEIN_KINASE_ST"/>
    <property type="match status" value="1"/>
</dbReference>
<dbReference type="PANTHER" id="PTHR43671">
    <property type="entry name" value="SERINE/THREONINE-PROTEIN KINASE NEK"/>
    <property type="match status" value="1"/>
</dbReference>
<dbReference type="InterPro" id="IPR000719">
    <property type="entry name" value="Prot_kinase_dom"/>
</dbReference>
<dbReference type="PROSITE" id="PS50011">
    <property type="entry name" value="PROTEIN_KINASE_DOM"/>
    <property type="match status" value="1"/>
</dbReference>
<gene>
    <name evidence="8" type="ORF">KIPB_005063</name>
</gene>
<keyword evidence="2" id="KW-0808">Transferase</keyword>
<keyword evidence="9" id="KW-1185">Reference proteome</keyword>
<accession>A0A9K3CW33</accession>
<dbReference type="AlphaFoldDB" id="A0A9K3CW33"/>
<evidence type="ECO:0000256" key="6">
    <source>
        <dbReference type="SAM" id="MobiDB-lite"/>
    </source>
</evidence>
<dbReference type="InterPro" id="IPR008271">
    <property type="entry name" value="Ser/Thr_kinase_AS"/>
</dbReference>
<dbReference type="SUPFAM" id="SSF56112">
    <property type="entry name" value="Protein kinase-like (PK-like)"/>
    <property type="match status" value="1"/>
</dbReference>
<organism evidence="8 9">
    <name type="scientific">Kipferlia bialata</name>
    <dbReference type="NCBI Taxonomy" id="797122"/>
    <lineage>
        <taxon>Eukaryota</taxon>
        <taxon>Metamonada</taxon>
        <taxon>Carpediemonas-like organisms</taxon>
        <taxon>Kipferlia</taxon>
    </lineage>
</organism>
<dbReference type="GO" id="GO:0004674">
    <property type="term" value="F:protein serine/threonine kinase activity"/>
    <property type="evidence" value="ECO:0007669"/>
    <property type="project" value="UniProtKB-EC"/>
</dbReference>
<proteinExistence type="predicted"/>
<comment type="caution">
    <text evidence="8">The sequence shown here is derived from an EMBL/GenBank/DDBJ whole genome shotgun (WGS) entry which is preliminary data.</text>
</comment>
<evidence type="ECO:0000256" key="5">
    <source>
        <dbReference type="ARBA" id="ARBA00022840"/>
    </source>
</evidence>
<feature type="domain" description="Protein kinase" evidence="7">
    <location>
        <begin position="1"/>
        <end position="167"/>
    </location>
</feature>
<dbReference type="GO" id="GO:0005524">
    <property type="term" value="F:ATP binding"/>
    <property type="evidence" value="ECO:0007669"/>
    <property type="project" value="UniProtKB-KW"/>
</dbReference>
<feature type="region of interest" description="Disordered" evidence="6">
    <location>
        <begin position="405"/>
        <end position="438"/>
    </location>
</feature>
<evidence type="ECO:0000256" key="4">
    <source>
        <dbReference type="ARBA" id="ARBA00022777"/>
    </source>
</evidence>
<dbReference type="EMBL" id="BDIP01001148">
    <property type="protein sequence ID" value="GIQ83706.1"/>
    <property type="molecule type" value="Genomic_DNA"/>
</dbReference>
<feature type="compositionally biased region" description="Low complexity" evidence="6">
    <location>
        <begin position="405"/>
        <end position="417"/>
    </location>
</feature>
<dbReference type="SMART" id="SM00220">
    <property type="entry name" value="S_TKc"/>
    <property type="match status" value="1"/>
</dbReference>
<evidence type="ECO:0000259" key="7">
    <source>
        <dbReference type="PROSITE" id="PS50011"/>
    </source>
</evidence>
<feature type="region of interest" description="Disordered" evidence="6">
    <location>
        <begin position="226"/>
        <end position="254"/>
    </location>
</feature>
<dbReference type="Gene3D" id="1.10.510.10">
    <property type="entry name" value="Transferase(Phosphotransferase) domain 1"/>
    <property type="match status" value="1"/>
</dbReference>
<evidence type="ECO:0000256" key="1">
    <source>
        <dbReference type="ARBA" id="ARBA00012513"/>
    </source>
</evidence>
<sequence>LHTLIIIVHRDIKPENIMMCRNTGNDAPKFKLIDLGVCRRFKEGQRLSLTFEDVSILYSAPEKFTSINDTGYYLPIDIWALGISFSQLITYDCVLGRPSSPDALTQRLSQDAPARTLTDEETGIPGVAAIVNSMLQRNPDDRPTCSELLAKVRAVQDEQMKSFHAQMLRRISLVDLKYMQDLDTQCKQLCGYQSPLYSAFGGALLQAQEEKQQEQDLRETQAREALAASRTQKPGPERLTINHHSPSPARAQRATGSKWVHHAYGASAGVDMLNEVQSIVKGGTSPAGTVGSTVIIRASPDPNAGPDTRPDVLEAYTVGEGISPLVLPRDTVIHAVVVYKVGNVSSVGVRNNLLGHLRGVLGHVASTGSVVPPILAYGSARMAPTTAVRETCEIAWASVTESVVPTSIPSPSSPVSSAQQTKAPKRTPKKTCKTPVDRLPPAGSGALTGYLHLLGGHASPECLAGLDSLWTEGQPPVGTTLFISKGPRSLPAIVRASSAVLPSYIDKKDTATHLSELKRTVEGVAVQCVVLYKGPRCKDLKTKNYLKDILLAVYGSVSSADVPQIPVFLYDSNMQTGPQASPGPLRTIVQRVTETYAATPRETPAPAPLASEAAVTIASYTPASLPTSVTEHTTQTVETVETVEKVTTEPVSPETVDQL</sequence>
<keyword evidence="3" id="KW-0547">Nucleotide-binding</keyword>
<dbReference type="PANTHER" id="PTHR43671:SF13">
    <property type="entry name" value="SERINE_THREONINE-PROTEIN KINASE NEK2"/>
    <property type="match status" value="1"/>
</dbReference>
<reference evidence="8 9" key="1">
    <citation type="journal article" date="2018" name="PLoS ONE">
        <title>The draft genome of Kipferlia bialata reveals reductive genome evolution in fornicate parasites.</title>
        <authorList>
            <person name="Tanifuji G."/>
            <person name="Takabayashi S."/>
            <person name="Kume K."/>
            <person name="Takagi M."/>
            <person name="Nakayama T."/>
            <person name="Kamikawa R."/>
            <person name="Inagaki Y."/>
            <person name="Hashimoto T."/>
        </authorList>
    </citation>
    <scope>NUCLEOTIDE SEQUENCE [LARGE SCALE GENOMIC DNA]</scope>
    <source>
        <strain evidence="8">NY0173</strain>
    </source>
</reference>
<dbReference type="InterPro" id="IPR050660">
    <property type="entry name" value="NEK_Ser/Thr_kinase"/>
</dbReference>
<dbReference type="Pfam" id="PF00069">
    <property type="entry name" value="Pkinase"/>
    <property type="match status" value="1"/>
</dbReference>
<evidence type="ECO:0000256" key="3">
    <source>
        <dbReference type="ARBA" id="ARBA00022741"/>
    </source>
</evidence>